<dbReference type="InterPro" id="IPR041049">
    <property type="entry name" value="DUF5615"/>
</dbReference>
<dbReference type="RefSeq" id="WP_013927613.1">
    <property type="nucleotide sequence ID" value="NC_015703.1"/>
</dbReference>
<evidence type="ECO:0000313" key="3">
    <source>
        <dbReference type="Proteomes" id="UP000000493"/>
    </source>
</evidence>
<name>A0A7U3ZJD2_RUNSL</name>
<reference evidence="3" key="1">
    <citation type="submission" date="2011-06" db="EMBL/GenBank/DDBJ databases">
        <title>The complete genome of chromosome of Runella slithyformis DSM 19594.</title>
        <authorList>
            <consortium name="US DOE Joint Genome Institute (JGI-PGF)"/>
            <person name="Lucas S."/>
            <person name="Han J."/>
            <person name="Lapidus A."/>
            <person name="Bruce D."/>
            <person name="Goodwin L."/>
            <person name="Pitluck S."/>
            <person name="Peters L."/>
            <person name="Kyrpides N."/>
            <person name="Mavromatis K."/>
            <person name="Ivanova N."/>
            <person name="Ovchinnikova G."/>
            <person name="Zhang X."/>
            <person name="Misra M."/>
            <person name="Detter J.C."/>
            <person name="Tapia R."/>
            <person name="Han C."/>
            <person name="Land M."/>
            <person name="Hauser L."/>
            <person name="Markowitz V."/>
            <person name="Cheng J.-F."/>
            <person name="Hugenholtz P."/>
            <person name="Woyke T."/>
            <person name="Wu D."/>
            <person name="Tindall B."/>
            <person name="Faehrich R."/>
            <person name="Brambilla E."/>
            <person name="Klenk H.-P."/>
            <person name="Eisen J.A."/>
        </authorList>
    </citation>
    <scope>NUCLEOTIDE SEQUENCE [LARGE SCALE GENOMIC DNA]</scope>
    <source>
        <strain evidence="3">ATCC 29530 / DSM 19594 / LMG 11500 / NCIMB 11436 / LSU 4</strain>
    </source>
</reference>
<dbReference type="Proteomes" id="UP000000493">
    <property type="component" value="Chromosome"/>
</dbReference>
<dbReference type="EMBL" id="CP002859">
    <property type="protein sequence ID" value="AEI48300.1"/>
    <property type="molecule type" value="Genomic_DNA"/>
</dbReference>
<evidence type="ECO:0000313" key="2">
    <source>
        <dbReference type="EMBL" id="AEI48300.1"/>
    </source>
</evidence>
<dbReference type="KEGG" id="rsi:Runsl_1876"/>
<evidence type="ECO:0000259" key="1">
    <source>
        <dbReference type="Pfam" id="PF18480"/>
    </source>
</evidence>
<sequence length="120" mass="13671">MSALHFIVDTQLPPVLATYLRRKGFNATHTINYPSAQFLSDPEIRSIAIEENRIIITKDEDFSDYYWVKGTPPRVLQLTLGNIRNNDLVDLIESNLPQIVTLFEQGAGFVIFGRTELIAY</sequence>
<reference evidence="2 3" key="2">
    <citation type="journal article" date="2012" name="Stand. Genomic Sci.">
        <title>Complete genome sequence of the aquatic bacterium Runella slithyformis type strain (LSU 4(T)).</title>
        <authorList>
            <person name="Copeland A."/>
            <person name="Zhang X."/>
            <person name="Misra M."/>
            <person name="Lapidus A."/>
            <person name="Nolan M."/>
            <person name="Lucas S."/>
            <person name="Deshpande S."/>
            <person name="Cheng J.F."/>
            <person name="Tapia R."/>
            <person name="Goodwin L.A."/>
            <person name="Pitluck S."/>
            <person name="Liolios K."/>
            <person name="Pagani I."/>
            <person name="Ivanova N."/>
            <person name="Mikhailova N."/>
            <person name="Pati A."/>
            <person name="Chen A."/>
            <person name="Palaniappan K."/>
            <person name="Land M."/>
            <person name="Hauser L."/>
            <person name="Pan C."/>
            <person name="Jeffries C.D."/>
            <person name="Detter J.C."/>
            <person name="Brambilla E.M."/>
            <person name="Rohde M."/>
            <person name="Djao O.D."/>
            <person name="Goker M."/>
            <person name="Sikorski J."/>
            <person name="Tindall B.J."/>
            <person name="Woyke T."/>
            <person name="Bristow J."/>
            <person name="Eisen J.A."/>
            <person name="Markowitz V."/>
            <person name="Hugenholtz P."/>
            <person name="Kyrpides N.C."/>
            <person name="Klenk H.P."/>
            <person name="Mavromatis K."/>
        </authorList>
    </citation>
    <scope>NUCLEOTIDE SEQUENCE [LARGE SCALE GENOMIC DNA]</scope>
    <source>
        <strain evidence="3">ATCC 29530 / DSM 19594 / LMG 11500 / NCIMB 11436 / LSU 4</strain>
    </source>
</reference>
<protein>
    <recommendedName>
        <fullName evidence="1">DUF5615 domain-containing protein</fullName>
    </recommendedName>
</protein>
<proteinExistence type="predicted"/>
<keyword evidence="3" id="KW-1185">Reference proteome</keyword>
<organism evidence="2 3">
    <name type="scientific">Runella slithyformis (strain ATCC 29530 / DSM 19594 / LMG 11500 / NCIMB 11436 / LSU 4)</name>
    <dbReference type="NCBI Taxonomy" id="761193"/>
    <lineage>
        <taxon>Bacteria</taxon>
        <taxon>Pseudomonadati</taxon>
        <taxon>Bacteroidota</taxon>
        <taxon>Cytophagia</taxon>
        <taxon>Cytophagales</taxon>
        <taxon>Spirosomataceae</taxon>
        <taxon>Runella</taxon>
    </lineage>
</organism>
<gene>
    <name evidence="2" type="ordered locus">Runsl_1876</name>
</gene>
<feature type="domain" description="DUF5615" evidence="1">
    <location>
        <begin position="6"/>
        <end position="107"/>
    </location>
</feature>
<accession>A0A7U3ZJD2</accession>
<dbReference type="AlphaFoldDB" id="A0A7U3ZJD2"/>
<dbReference type="Pfam" id="PF18480">
    <property type="entry name" value="DUF5615"/>
    <property type="match status" value="1"/>
</dbReference>